<dbReference type="Pfam" id="PF04828">
    <property type="entry name" value="GFA"/>
    <property type="match status" value="1"/>
</dbReference>
<dbReference type="Gene3D" id="2.170.150.70">
    <property type="match status" value="1"/>
</dbReference>
<name>A0AAV9CQJ8_ACOCL</name>
<accession>A0AAV9CQJ8</accession>
<gene>
    <name evidence="5" type="ORF">QJS10_CPB17g00442</name>
</gene>
<reference evidence="5" key="1">
    <citation type="journal article" date="2023" name="Nat. Commun.">
        <title>Diploid and tetraploid genomes of Acorus and the evolution of monocots.</title>
        <authorList>
            <person name="Ma L."/>
            <person name="Liu K.W."/>
            <person name="Li Z."/>
            <person name="Hsiao Y.Y."/>
            <person name="Qi Y."/>
            <person name="Fu T."/>
            <person name="Tang G.D."/>
            <person name="Zhang D."/>
            <person name="Sun W.H."/>
            <person name="Liu D.K."/>
            <person name="Li Y."/>
            <person name="Chen G.Z."/>
            <person name="Liu X.D."/>
            <person name="Liao X.Y."/>
            <person name="Jiang Y.T."/>
            <person name="Yu X."/>
            <person name="Hao Y."/>
            <person name="Huang J."/>
            <person name="Zhao X.W."/>
            <person name="Ke S."/>
            <person name="Chen Y.Y."/>
            <person name="Wu W.L."/>
            <person name="Hsu J.L."/>
            <person name="Lin Y.F."/>
            <person name="Huang M.D."/>
            <person name="Li C.Y."/>
            <person name="Huang L."/>
            <person name="Wang Z.W."/>
            <person name="Zhao X."/>
            <person name="Zhong W.Y."/>
            <person name="Peng D.H."/>
            <person name="Ahmad S."/>
            <person name="Lan S."/>
            <person name="Zhang J.S."/>
            <person name="Tsai W.C."/>
            <person name="Van de Peer Y."/>
            <person name="Liu Z.J."/>
        </authorList>
    </citation>
    <scope>NUCLEOTIDE SEQUENCE</scope>
    <source>
        <strain evidence="5">CP</strain>
    </source>
</reference>
<dbReference type="PROSITE" id="PS51891">
    <property type="entry name" value="CENP_V_GFA"/>
    <property type="match status" value="1"/>
</dbReference>
<evidence type="ECO:0000256" key="1">
    <source>
        <dbReference type="ARBA" id="ARBA00005495"/>
    </source>
</evidence>
<dbReference type="EMBL" id="JAUJYO010000017">
    <property type="protein sequence ID" value="KAK1291132.1"/>
    <property type="molecule type" value="Genomic_DNA"/>
</dbReference>
<dbReference type="Proteomes" id="UP001180020">
    <property type="component" value="Unassembled WGS sequence"/>
</dbReference>
<evidence type="ECO:0000313" key="5">
    <source>
        <dbReference type="EMBL" id="KAK1291132.1"/>
    </source>
</evidence>
<sequence>MDSDTIIHNNGGCHCRHVRWQVEAPTSVVAWKCNCSDCFMRGNTHFIVPRANFKLMTSSEQFLTTYTFGTHTARHMFCKFCGITSFYVPRSNPDGVTVTINCVDRGTLTHLEIRHFDGRNWEKSYDQTGITSFSKPDEEAR</sequence>
<dbReference type="GO" id="GO:0016846">
    <property type="term" value="F:carbon-sulfur lyase activity"/>
    <property type="evidence" value="ECO:0007669"/>
    <property type="project" value="InterPro"/>
</dbReference>
<evidence type="ECO:0000256" key="2">
    <source>
        <dbReference type="ARBA" id="ARBA00022723"/>
    </source>
</evidence>
<evidence type="ECO:0000313" key="6">
    <source>
        <dbReference type="Proteomes" id="UP001180020"/>
    </source>
</evidence>
<comment type="similarity">
    <text evidence="1">Belongs to the Gfa family.</text>
</comment>
<keyword evidence="6" id="KW-1185">Reference proteome</keyword>
<keyword evidence="2" id="KW-0479">Metal-binding</keyword>
<dbReference type="InterPro" id="IPR011057">
    <property type="entry name" value="Mss4-like_sf"/>
</dbReference>
<evidence type="ECO:0000259" key="4">
    <source>
        <dbReference type="PROSITE" id="PS51891"/>
    </source>
</evidence>
<protein>
    <recommendedName>
        <fullName evidence="4">CENP-V/GFA domain-containing protein</fullName>
    </recommendedName>
</protein>
<organism evidence="5 6">
    <name type="scientific">Acorus calamus</name>
    <name type="common">Sweet flag</name>
    <dbReference type="NCBI Taxonomy" id="4465"/>
    <lineage>
        <taxon>Eukaryota</taxon>
        <taxon>Viridiplantae</taxon>
        <taxon>Streptophyta</taxon>
        <taxon>Embryophyta</taxon>
        <taxon>Tracheophyta</taxon>
        <taxon>Spermatophyta</taxon>
        <taxon>Magnoliopsida</taxon>
        <taxon>Liliopsida</taxon>
        <taxon>Acoraceae</taxon>
        <taxon>Acorus</taxon>
    </lineage>
</organism>
<dbReference type="GO" id="GO:0046872">
    <property type="term" value="F:metal ion binding"/>
    <property type="evidence" value="ECO:0007669"/>
    <property type="project" value="UniProtKB-KW"/>
</dbReference>
<dbReference type="PANTHER" id="PTHR28620:SF1">
    <property type="entry name" value="CENP-V_GFA DOMAIN-CONTAINING PROTEIN"/>
    <property type="match status" value="1"/>
</dbReference>
<evidence type="ECO:0000256" key="3">
    <source>
        <dbReference type="ARBA" id="ARBA00022833"/>
    </source>
</evidence>
<dbReference type="InterPro" id="IPR052355">
    <property type="entry name" value="CENP-V-like"/>
</dbReference>
<dbReference type="SUPFAM" id="SSF51316">
    <property type="entry name" value="Mss4-like"/>
    <property type="match status" value="1"/>
</dbReference>
<comment type="caution">
    <text evidence="5">The sequence shown here is derived from an EMBL/GenBank/DDBJ whole genome shotgun (WGS) entry which is preliminary data.</text>
</comment>
<reference evidence="5" key="2">
    <citation type="submission" date="2023-06" db="EMBL/GenBank/DDBJ databases">
        <authorList>
            <person name="Ma L."/>
            <person name="Liu K.-W."/>
            <person name="Li Z."/>
            <person name="Hsiao Y.-Y."/>
            <person name="Qi Y."/>
            <person name="Fu T."/>
            <person name="Tang G."/>
            <person name="Zhang D."/>
            <person name="Sun W.-H."/>
            <person name="Liu D.-K."/>
            <person name="Li Y."/>
            <person name="Chen G.-Z."/>
            <person name="Liu X.-D."/>
            <person name="Liao X.-Y."/>
            <person name="Jiang Y.-T."/>
            <person name="Yu X."/>
            <person name="Hao Y."/>
            <person name="Huang J."/>
            <person name="Zhao X.-W."/>
            <person name="Ke S."/>
            <person name="Chen Y.-Y."/>
            <person name="Wu W.-L."/>
            <person name="Hsu J.-L."/>
            <person name="Lin Y.-F."/>
            <person name="Huang M.-D."/>
            <person name="Li C.-Y."/>
            <person name="Huang L."/>
            <person name="Wang Z.-W."/>
            <person name="Zhao X."/>
            <person name="Zhong W.-Y."/>
            <person name="Peng D.-H."/>
            <person name="Ahmad S."/>
            <person name="Lan S."/>
            <person name="Zhang J.-S."/>
            <person name="Tsai W.-C."/>
            <person name="Van De Peer Y."/>
            <person name="Liu Z.-J."/>
        </authorList>
    </citation>
    <scope>NUCLEOTIDE SEQUENCE</scope>
    <source>
        <strain evidence="5">CP</strain>
        <tissue evidence="5">Leaves</tissue>
    </source>
</reference>
<proteinExistence type="inferred from homology"/>
<dbReference type="AlphaFoldDB" id="A0AAV9CQJ8"/>
<dbReference type="InterPro" id="IPR006913">
    <property type="entry name" value="CENP-V/GFA"/>
</dbReference>
<dbReference type="PANTHER" id="PTHR28620">
    <property type="entry name" value="CENTROMERE PROTEIN V"/>
    <property type="match status" value="1"/>
</dbReference>
<feature type="domain" description="CENP-V/GFA" evidence="4">
    <location>
        <begin position="9"/>
        <end position="122"/>
    </location>
</feature>
<keyword evidence="3" id="KW-0862">Zinc</keyword>